<dbReference type="SUPFAM" id="SSF56645">
    <property type="entry name" value="Acyl-CoA dehydrogenase NM domain-like"/>
    <property type="match status" value="1"/>
</dbReference>
<dbReference type="GO" id="GO:0050660">
    <property type="term" value="F:flavin adenine dinucleotide binding"/>
    <property type="evidence" value="ECO:0007669"/>
    <property type="project" value="InterPro"/>
</dbReference>
<evidence type="ECO:0000256" key="8">
    <source>
        <dbReference type="ARBA" id="ARBA00034317"/>
    </source>
</evidence>
<comment type="subcellular location">
    <subcellularLocation>
        <location evidence="1">Cytoplasm</location>
    </subcellularLocation>
</comment>
<keyword evidence="5" id="KW-0560">Oxidoreductase</keyword>
<sequence length="416" mass="43202">MTVRTAPDPRHHPSGTTGTNGTADPVDGARSVAEVVDAAGPGADRAEAVAGAVKALKTSGLLAATVPRRLGGPGAPPSRIAEALRVLASADGSLAQIPQSHFTFSRWLFDGEHPESEQYWADRLISGTLVANAQAERDPVTVGDTVDGVKVFCTGSPYADVLAVTGRPAAETAPADGQTVAVFVEADAPGVTVHHDWDALGQRYTGSGTVSFHRVPVPSGRAYTFGRALALPGYGAFAQLLHAAIDVGVAGAALDAALALVTDSRTGPGARPVHRQPGALQSPSAGQEDADPDDLTAHLAGELVARRFAAEAVVEKAGRSLDALWAADDPSPDLRTRVALQTAAAKVTTGELTVDLASRVYELTGTRGAAVHGDNGLDRYWRDLRTHTLHERRRDKLAVLGREALTGRSPVLGPQL</sequence>
<dbReference type="PIRSF" id="PIRSF016578">
    <property type="entry name" value="HsaA"/>
    <property type="match status" value="1"/>
</dbReference>
<dbReference type="GO" id="GO:0006552">
    <property type="term" value="P:L-leucine catabolic process"/>
    <property type="evidence" value="ECO:0007669"/>
    <property type="project" value="TreeGrafter"/>
</dbReference>
<dbReference type="EC" id="1.14.14.21" evidence="9"/>
<evidence type="ECO:0000256" key="12">
    <source>
        <dbReference type="ARBA" id="ARBA00048445"/>
    </source>
</evidence>
<dbReference type="InterPro" id="IPR006091">
    <property type="entry name" value="Acyl-CoA_Oxase/DH_mid-dom"/>
</dbReference>
<dbReference type="GO" id="GO:0008470">
    <property type="term" value="F:3-methylbutanoyl-CoA dehydrogenase activity"/>
    <property type="evidence" value="ECO:0007669"/>
    <property type="project" value="TreeGrafter"/>
</dbReference>
<keyword evidence="4" id="KW-0547">Nucleotide-binding</keyword>
<protein>
    <recommendedName>
        <fullName evidence="10">Dibenzothiophene monooxygenase</fullName>
        <ecNumber evidence="9">1.14.14.21</ecNumber>
    </recommendedName>
</protein>
<dbReference type="InterPro" id="IPR037069">
    <property type="entry name" value="AcylCoA_DH/ox_N_sf"/>
</dbReference>
<dbReference type="SUPFAM" id="SSF47203">
    <property type="entry name" value="Acyl-CoA dehydrogenase C-terminal domain-like"/>
    <property type="match status" value="1"/>
</dbReference>
<reference evidence="18" key="1">
    <citation type="submission" date="2017-11" db="EMBL/GenBank/DDBJ databases">
        <title>Otitis media/interna in a cat caused by the recently described species Corynebacterium provencense.</title>
        <authorList>
            <person name="Kittl S."/>
            <person name="Brodard I."/>
            <person name="Rychener L."/>
            <person name="Jores J."/>
            <person name="Roosje P."/>
            <person name="Gobeli Brawand S."/>
        </authorList>
    </citation>
    <scope>NUCLEOTIDE SEQUENCE [LARGE SCALE GENOMIC DNA]</scope>
    <source>
        <strain evidence="18">17KM38</strain>
    </source>
</reference>
<keyword evidence="6" id="KW-0503">Monooxygenase</keyword>
<dbReference type="PANTHER" id="PTHR43884:SF12">
    <property type="entry name" value="ISOVALERYL-COA DEHYDROGENASE, MITOCHONDRIAL-RELATED"/>
    <property type="match status" value="1"/>
</dbReference>
<comment type="pathway">
    <text evidence="7">Sulfur metabolism; dibenzothiophene degradation.</text>
</comment>
<dbReference type="InterPro" id="IPR013107">
    <property type="entry name" value="Acyl-CoA_DH_C"/>
</dbReference>
<evidence type="ECO:0000256" key="10">
    <source>
        <dbReference type="ARBA" id="ARBA00034345"/>
    </source>
</evidence>
<evidence type="ECO:0000256" key="14">
    <source>
        <dbReference type="SAM" id="MobiDB-lite"/>
    </source>
</evidence>
<proteinExistence type="inferred from homology"/>
<evidence type="ECO:0000256" key="4">
    <source>
        <dbReference type="ARBA" id="ARBA00022741"/>
    </source>
</evidence>
<gene>
    <name evidence="17" type="primary">soxC_2</name>
    <name evidence="17" type="ORF">Csp1_05970</name>
</gene>
<evidence type="ECO:0000256" key="9">
    <source>
        <dbReference type="ARBA" id="ARBA00034328"/>
    </source>
</evidence>
<dbReference type="AlphaFoldDB" id="A0A2Z3YNM1"/>
<accession>A0A2Z3YNM1</accession>
<evidence type="ECO:0000256" key="6">
    <source>
        <dbReference type="ARBA" id="ARBA00023033"/>
    </source>
</evidence>
<feature type="domain" description="Acyl-CoA dehydrogenase C-terminal" evidence="16">
    <location>
        <begin position="240"/>
        <end position="391"/>
    </location>
</feature>
<keyword evidence="3" id="KW-0288">FMN</keyword>
<evidence type="ECO:0000256" key="1">
    <source>
        <dbReference type="ARBA" id="ARBA00004496"/>
    </source>
</evidence>
<keyword evidence="2" id="KW-0285">Flavoprotein</keyword>
<dbReference type="EMBL" id="CP024988">
    <property type="protein sequence ID" value="AWT25409.1"/>
    <property type="molecule type" value="Genomic_DNA"/>
</dbReference>
<comment type="catalytic activity">
    <reaction evidence="13">
        <text>dibenzothiophene + 2 FMNH2 + 2 O2 = dibenzothiophene 5,5-dioxide + 2 FMN + 2 H2O + 2 H(+)</text>
        <dbReference type="Rhea" id="RHEA:49072"/>
        <dbReference type="ChEBI" id="CHEBI:15377"/>
        <dbReference type="ChEBI" id="CHEBI:15378"/>
        <dbReference type="ChEBI" id="CHEBI:15379"/>
        <dbReference type="ChEBI" id="CHEBI:23681"/>
        <dbReference type="ChEBI" id="CHEBI:57618"/>
        <dbReference type="ChEBI" id="CHEBI:58210"/>
        <dbReference type="ChEBI" id="CHEBI:90356"/>
        <dbReference type="EC" id="1.14.14.21"/>
    </reaction>
</comment>
<dbReference type="RefSeq" id="WP_227871182.1">
    <property type="nucleotide sequence ID" value="NZ_CP024988.1"/>
</dbReference>
<dbReference type="Proteomes" id="UP000247696">
    <property type="component" value="Chromosome"/>
</dbReference>
<evidence type="ECO:0000256" key="3">
    <source>
        <dbReference type="ARBA" id="ARBA00022643"/>
    </source>
</evidence>
<evidence type="ECO:0000256" key="5">
    <source>
        <dbReference type="ARBA" id="ARBA00023002"/>
    </source>
</evidence>
<evidence type="ECO:0000256" key="2">
    <source>
        <dbReference type="ARBA" id="ARBA00022630"/>
    </source>
</evidence>
<dbReference type="Gene3D" id="2.40.110.10">
    <property type="entry name" value="Butyryl-CoA Dehydrogenase, subunit A, domain 2"/>
    <property type="match status" value="1"/>
</dbReference>
<dbReference type="InterPro" id="IPR009100">
    <property type="entry name" value="AcylCoA_DH/oxidase_NM_dom_sf"/>
</dbReference>
<dbReference type="GO" id="GO:0004497">
    <property type="term" value="F:monooxygenase activity"/>
    <property type="evidence" value="ECO:0007669"/>
    <property type="project" value="UniProtKB-KW"/>
</dbReference>
<feature type="region of interest" description="Disordered" evidence="14">
    <location>
        <begin position="1"/>
        <end position="27"/>
    </location>
</feature>
<comment type="catalytic activity">
    <reaction evidence="11">
        <text>dibenzothiophene + FMNH2 + O2 = dibenzothiophene 5-oxide + FMN + H2O + H(+)</text>
        <dbReference type="Rhea" id="RHEA:49076"/>
        <dbReference type="ChEBI" id="CHEBI:15377"/>
        <dbReference type="ChEBI" id="CHEBI:15378"/>
        <dbReference type="ChEBI" id="CHEBI:15379"/>
        <dbReference type="ChEBI" id="CHEBI:23681"/>
        <dbReference type="ChEBI" id="CHEBI:23683"/>
        <dbReference type="ChEBI" id="CHEBI:57618"/>
        <dbReference type="ChEBI" id="CHEBI:58210"/>
    </reaction>
</comment>
<evidence type="ECO:0000256" key="11">
    <source>
        <dbReference type="ARBA" id="ARBA00047859"/>
    </source>
</evidence>
<dbReference type="GO" id="GO:0005737">
    <property type="term" value="C:cytoplasm"/>
    <property type="evidence" value="ECO:0007669"/>
    <property type="project" value="UniProtKB-SubCell"/>
</dbReference>
<keyword evidence="18" id="KW-1185">Reference proteome</keyword>
<dbReference type="Gene3D" id="1.20.140.10">
    <property type="entry name" value="Butyryl-CoA Dehydrogenase, subunit A, domain 3"/>
    <property type="match status" value="1"/>
</dbReference>
<dbReference type="InterPro" id="IPR036250">
    <property type="entry name" value="AcylCo_DH-like_C"/>
</dbReference>
<dbReference type="STRING" id="1737425.GCA_900049755_00777"/>
<evidence type="ECO:0000313" key="18">
    <source>
        <dbReference type="Proteomes" id="UP000247696"/>
    </source>
</evidence>
<dbReference type="Gene3D" id="1.10.540.10">
    <property type="entry name" value="Acyl-CoA dehydrogenase/oxidase, N-terminal domain"/>
    <property type="match status" value="1"/>
</dbReference>
<feature type="domain" description="Acyl-CoA oxidase/dehydrogenase middle" evidence="15">
    <location>
        <begin position="144"/>
        <end position="215"/>
    </location>
</feature>
<evidence type="ECO:0000313" key="17">
    <source>
        <dbReference type="EMBL" id="AWT25409.1"/>
    </source>
</evidence>
<dbReference type="Pfam" id="PF08028">
    <property type="entry name" value="Acyl-CoA_dh_2"/>
    <property type="match status" value="1"/>
</dbReference>
<organism evidence="17 18">
    <name type="scientific">Corynebacterium provencense</name>
    <dbReference type="NCBI Taxonomy" id="1737425"/>
    <lineage>
        <taxon>Bacteria</taxon>
        <taxon>Bacillati</taxon>
        <taxon>Actinomycetota</taxon>
        <taxon>Actinomycetes</taxon>
        <taxon>Mycobacteriales</taxon>
        <taxon>Corynebacteriaceae</taxon>
        <taxon>Corynebacterium</taxon>
    </lineage>
</organism>
<dbReference type="KEGG" id="cpre:Csp1_05970"/>
<comment type="catalytic activity">
    <reaction evidence="12">
        <text>dibenzothiophene 5-oxide + FMNH2 + O2 = dibenzothiophene 5,5-dioxide + FMN + H2O + H(+)</text>
        <dbReference type="Rhea" id="RHEA:49080"/>
        <dbReference type="ChEBI" id="CHEBI:15377"/>
        <dbReference type="ChEBI" id="CHEBI:15378"/>
        <dbReference type="ChEBI" id="CHEBI:15379"/>
        <dbReference type="ChEBI" id="CHEBI:23683"/>
        <dbReference type="ChEBI" id="CHEBI:57618"/>
        <dbReference type="ChEBI" id="CHEBI:58210"/>
        <dbReference type="ChEBI" id="CHEBI:90356"/>
    </reaction>
</comment>
<evidence type="ECO:0000259" key="16">
    <source>
        <dbReference type="Pfam" id="PF08028"/>
    </source>
</evidence>
<comment type="similarity">
    <text evidence="8">Belongs to the DszC flavin monooxygenase family.</text>
</comment>
<feature type="region of interest" description="Disordered" evidence="14">
    <location>
        <begin position="265"/>
        <end position="293"/>
    </location>
</feature>
<evidence type="ECO:0000256" key="13">
    <source>
        <dbReference type="ARBA" id="ARBA00049456"/>
    </source>
</evidence>
<dbReference type="PANTHER" id="PTHR43884">
    <property type="entry name" value="ACYL-COA DEHYDROGENASE"/>
    <property type="match status" value="1"/>
</dbReference>
<name>A0A2Z3YNM1_9CORY</name>
<evidence type="ECO:0000256" key="7">
    <source>
        <dbReference type="ARBA" id="ARBA00034307"/>
    </source>
</evidence>
<dbReference type="InterPro" id="IPR046373">
    <property type="entry name" value="Acyl-CoA_Oxase/DH_mid-dom_sf"/>
</dbReference>
<dbReference type="Pfam" id="PF02770">
    <property type="entry name" value="Acyl-CoA_dh_M"/>
    <property type="match status" value="1"/>
</dbReference>
<evidence type="ECO:0000259" key="15">
    <source>
        <dbReference type="Pfam" id="PF02770"/>
    </source>
</evidence>